<dbReference type="KEGG" id="caby:Cabys_665"/>
<name>H1XTP4_CALAY</name>
<dbReference type="SUPFAM" id="SSF56935">
    <property type="entry name" value="Porins"/>
    <property type="match status" value="1"/>
</dbReference>
<keyword evidence="1" id="KW-0732">Signal</keyword>
<reference evidence="2 5" key="2">
    <citation type="submission" date="2016-11" db="EMBL/GenBank/DDBJ databases">
        <title>Genomic analysis of Caldithrix abyssi and proposal of a novel bacterial phylum Caldithrichaeota.</title>
        <authorList>
            <person name="Kublanov I."/>
            <person name="Sigalova O."/>
            <person name="Gavrilov S."/>
            <person name="Lebedinsky A."/>
            <person name="Ivanova N."/>
            <person name="Daum C."/>
            <person name="Reddy T."/>
            <person name="Klenk H.P."/>
            <person name="Goker M."/>
            <person name="Reva O."/>
            <person name="Miroshnichenko M."/>
            <person name="Kyprides N."/>
            <person name="Woyke T."/>
            <person name="Gelfand M."/>
        </authorList>
    </citation>
    <scope>NUCLEOTIDE SEQUENCE [LARGE SCALE GENOMIC DNA]</scope>
    <source>
        <strain evidence="2 5">LF13</strain>
    </source>
</reference>
<feature type="chain" id="PRO_5010834628" evidence="1">
    <location>
        <begin position="19"/>
        <end position="447"/>
    </location>
</feature>
<accession>H1XTP4</accession>
<dbReference type="PaxDb" id="880073-Calab_1905"/>
<dbReference type="AlphaFoldDB" id="H1XTP4"/>
<evidence type="ECO:0000313" key="5">
    <source>
        <dbReference type="Proteomes" id="UP000183868"/>
    </source>
</evidence>
<gene>
    <name evidence="2" type="ORF">Cabys_665</name>
    <name evidence="3" type="ORF">Calab_1905</name>
</gene>
<feature type="signal peptide" evidence="1">
    <location>
        <begin position="1"/>
        <end position="18"/>
    </location>
</feature>
<dbReference type="Proteomes" id="UP000004671">
    <property type="component" value="Chromosome"/>
</dbReference>
<dbReference type="HOGENOM" id="CLU_583500_0_0_0"/>
<dbReference type="EMBL" id="CM001402">
    <property type="protein sequence ID" value="EHO41519.1"/>
    <property type="molecule type" value="Genomic_DNA"/>
</dbReference>
<sequence precursor="true">MKRIITLITILFSAQLIAQVNINGYVQTYNRARLQQEGKFTWNENRLGLKFEGNPSENIHYYSEVRLRAFGFPSVFTTSDLQRREKDAVQPWGLEFREAYIDIYGFLNENLDVRIGRQRIAWGTADKFNPTDNLNPDDLEDIFDFGRHLGSNAIMATYYWGDYTLYGVFIPVFTPATMPFGDWATAFTPPLNLPPGMQLASFQDHIRLPENKVAETSSGGIKVAGNWFNYDWSLSYFNGRDDLPLITAVSLTPTATPGFLDANVEMEYPRIQVIGADMAGSIGDVGIWAEGALFLPKKVYNNLTIPHPQLGMITQREIALDDEPYFKWVVGGDYTFKSGWYLNAQFLHGFIHERGKDNLNDYLLVRFEKNFMNDALKIVPLGIAVAIPDWNDIKNNYGIAGGPEIDYYPIDALEISVGAFIIDGKGDNIFSRVKDFDAGFFKITYSF</sequence>
<keyword evidence="4" id="KW-1185">Reference proteome</keyword>
<dbReference type="EMBL" id="CP018099">
    <property type="protein sequence ID" value="APF17416.1"/>
    <property type="molecule type" value="Genomic_DNA"/>
</dbReference>
<evidence type="ECO:0000313" key="4">
    <source>
        <dbReference type="Proteomes" id="UP000004671"/>
    </source>
</evidence>
<dbReference type="eggNOG" id="ENOG502ZCJ0">
    <property type="taxonomic scope" value="Bacteria"/>
</dbReference>
<dbReference type="Proteomes" id="UP000183868">
    <property type="component" value="Chromosome"/>
</dbReference>
<evidence type="ECO:0000313" key="2">
    <source>
        <dbReference type="EMBL" id="APF17416.1"/>
    </source>
</evidence>
<protein>
    <submittedName>
        <fullName evidence="3">Uncharacterized protein</fullName>
    </submittedName>
</protein>
<dbReference type="RefSeq" id="WP_006928665.1">
    <property type="nucleotide sequence ID" value="NZ_CM001402.1"/>
</dbReference>
<evidence type="ECO:0000313" key="3">
    <source>
        <dbReference type="EMBL" id="EHO41519.1"/>
    </source>
</evidence>
<dbReference type="Pfam" id="PF06980">
    <property type="entry name" value="DUF1302"/>
    <property type="match status" value="1"/>
</dbReference>
<dbReference type="STRING" id="880073.Cabys_665"/>
<dbReference type="OrthoDB" id="9801336at2"/>
<dbReference type="InterPro" id="IPR010727">
    <property type="entry name" value="DUF1302"/>
</dbReference>
<proteinExistence type="predicted"/>
<organism evidence="3 4">
    <name type="scientific">Caldithrix abyssi DSM 13497</name>
    <dbReference type="NCBI Taxonomy" id="880073"/>
    <lineage>
        <taxon>Bacteria</taxon>
        <taxon>Pseudomonadati</taxon>
        <taxon>Calditrichota</taxon>
        <taxon>Calditrichia</taxon>
        <taxon>Calditrichales</taxon>
        <taxon>Calditrichaceae</taxon>
        <taxon>Caldithrix</taxon>
    </lineage>
</organism>
<reference evidence="3 4" key="1">
    <citation type="submission" date="2011-09" db="EMBL/GenBank/DDBJ databases">
        <title>The permanent draft genome of Caldithrix abyssi DSM 13497.</title>
        <authorList>
            <consortium name="US DOE Joint Genome Institute (JGI-PGF)"/>
            <person name="Lucas S."/>
            <person name="Han J."/>
            <person name="Lapidus A."/>
            <person name="Bruce D."/>
            <person name="Goodwin L."/>
            <person name="Pitluck S."/>
            <person name="Peters L."/>
            <person name="Kyrpides N."/>
            <person name="Mavromatis K."/>
            <person name="Ivanova N."/>
            <person name="Mikhailova N."/>
            <person name="Chertkov O."/>
            <person name="Detter J.C."/>
            <person name="Tapia R."/>
            <person name="Han C."/>
            <person name="Land M."/>
            <person name="Hauser L."/>
            <person name="Markowitz V."/>
            <person name="Cheng J.-F."/>
            <person name="Hugenholtz P."/>
            <person name="Woyke T."/>
            <person name="Wu D."/>
            <person name="Spring S."/>
            <person name="Brambilla E."/>
            <person name="Klenk H.-P."/>
            <person name="Eisen J.A."/>
        </authorList>
    </citation>
    <scope>NUCLEOTIDE SEQUENCE [LARGE SCALE GENOMIC DNA]</scope>
    <source>
        <strain evidence="3 4">DSM 13497</strain>
    </source>
</reference>
<evidence type="ECO:0000256" key="1">
    <source>
        <dbReference type="SAM" id="SignalP"/>
    </source>
</evidence>